<protein>
    <recommendedName>
        <fullName evidence="1">Heterokaryon incompatibility domain-containing protein</fullName>
    </recommendedName>
</protein>
<dbReference type="InterPro" id="IPR036770">
    <property type="entry name" value="Ankyrin_rpt-contain_sf"/>
</dbReference>
<proteinExistence type="predicted"/>
<reference evidence="2 3" key="1">
    <citation type="submission" date="2024-02" db="EMBL/GenBank/DDBJ databases">
        <title>De novo assembly and annotation of 12 fungi associated with fruit tree decline syndrome in Ontario, Canada.</title>
        <authorList>
            <person name="Sulman M."/>
            <person name="Ellouze W."/>
            <person name="Ilyukhin E."/>
        </authorList>
    </citation>
    <scope>NUCLEOTIDE SEQUENCE [LARGE SCALE GENOMIC DNA]</scope>
    <source>
        <strain evidence="2 3">M169</strain>
    </source>
</reference>
<name>A0ABR1PJB3_DIAER</name>
<gene>
    <name evidence="2" type="ORF">SLS63_002451</name>
</gene>
<dbReference type="Proteomes" id="UP001430848">
    <property type="component" value="Unassembled WGS sequence"/>
</dbReference>
<dbReference type="EMBL" id="JAKNSF020000006">
    <property type="protein sequence ID" value="KAK7738118.1"/>
    <property type="molecule type" value="Genomic_DNA"/>
</dbReference>
<dbReference type="PANTHER" id="PTHR24148:SF78">
    <property type="entry name" value="HETEROKARYON INCOMPATIBILITY DOMAIN-CONTAINING PROTEIN"/>
    <property type="match status" value="1"/>
</dbReference>
<dbReference type="InterPro" id="IPR052895">
    <property type="entry name" value="HetReg/Transcr_Mod"/>
</dbReference>
<dbReference type="PANTHER" id="PTHR24148">
    <property type="entry name" value="ANKYRIN REPEAT DOMAIN-CONTAINING PROTEIN 39 HOMOLOG-RELATED"/>
    <property type="match status" value="1"/>
</dbReference>
<dbReference type="Pfam" id="PF00023">
    <property type="entry name" value="Ank"/>
    <property type="match status" value="2"/>
</dbReference>
<sequence>MASHGYTRLDLGRDAIRLLRLEKGYSAEPLRCELFEAYLHEVDGIPYEALSSTWGDASAKRDITVNQQPFGITANLDTALQALRLPHQDRLLWVDAICIDQASDAEKSHQVGQMRLVYKLAEQVIIWLGPSSEDSNLLMSLAKTLDLHASRTKAWEQEWESIVVANGGPASDMFRRAYMALEELLARPWFRRVWILQEVASARSAVVVCGAKHVSARTFAQMPALLGIEKVDSHVQAVLDIMPGPLRQKSWWTSNRDLKTLLRKFRSSQAGDPRDRIYALLGISSDAYTGKVIPPDYGADVGTVVQRTISHLLFKDQGPAAPPAPFWGLDDFFDALEDLPQRVLGWYFANESHRQYKRYQDMMFSPTPTVAASSAPQRLSRKLLIPAASAGDITAVQAILGRDDVDVNSCIGPGNSALAVALKHDKHDIVALLLAHRDLKLSKDDVPHPLMVAIRREIHVETIIARDDIDINGYYDTGVTWETPLTMAAKFGRHHIVELLLDREDVNVNMKSKCTSDLSLSALGIASWKGDEVMVKTFLSRIDINSTLNSGEAGVRDSPIWLAAQNGHTKVVRILLGQYEGPDIEGYMAVAKANESRIPDDVPWEGLATSTLLQFFPSNVRQTAPG</sequence>
<dbReference type="Gene3D" id="1.25.40.20">
    <property type="entry name" value="Ankyrin repeat-containing domain"/>
    <property type="match status" value="2"/>
</dbReference>
<evidence type="ECO:0000259" key="1">
    <source>
        <dbReference type="Pfam" id="PF06985"/>
    </source>
</evidence>
<dbReference type="InterPro" id="IPR010730">
    <property type="entry name" value="HET"/>
</dbReference>
<dbReference type="InterPro" id="IPR002110">
    <property type="entry name" value="Ankyrin_rpt"/>
</dbReference>
<dbReference type="Pfam" id="PF06985">
    <property type="entry name" value="HET"/>
    <property type="match status" value="1"/>
</dbReference>
<organism evidence="2 3">
    <name type="scientific">Diaporthe eres</name>
    <name type="common">Phomopsis oblonga</name>
    <dbReference type="NCBI Taxonomy" id="83184"/>
    <lineage>
        <taxon>Eukaryota</taxon>
        <taxon>Fungi</taxon>
        <taxon>Dikarya</taxon>
        <taxon>Ascomycota</taxon>
        <taxon>Pezizomycotina</taxon>
        <taxon>Sordariomycetes</taxon>
        <taxon>Sordariomycetidae</taxon>
        <taxon>Diaporthales</taxon>
        <taxon>Diaporthaceae</taxon>
        <taxon>Diaporthe</taxon>
        <taxon>Diaporthe eres species complex</taxon>
    </lineage>
</organism>
<feature type="domain" description="Heterokaryon incompatibility" evidence="1">
    <location>
        <begin position="47"/>
        <end position="198"/>
    </location>
</feature>
<dbReference type="SUPFAM" id="SSF48403">
    <property type="entry name" value="Ankyrin repeat"/>
    <property type="match status" value="1"/>
</dbReference>
<dbReference type="SMART" id="SM00248">
    <property type="entry name" value="ANK"/>
    <property type="match status" value="4"/>
</dbReference>
<comment type="caution">
    <text evidence="2">The sequence shown here is derived from an EMBL/GenBank/DDBJ whole genome shotgun (WGS) entry which is preliminary data.</text>
</comment>
<keyword evidence="3" id="KW-1185">Reference proteome</keyword>
<evidence type="ECO:0000313" key="2">
    <source>
        <dbReference type="EMBL" id="KAK7738118.1"/>
    </source>
</evidence>
<evidence type="ECO:0000313" key="3">
    <source>
        <dbReference type="Proteomes" id="UP001430848"/>
    </source>
</evidence>
<accession>A0ABR1PJB3</accession>